<evidence type="ECO:0000313" key="3">
    <source>
        <dbReference type="Proteomes" id="UP000054537"/>
    </source>
</evidence>
<organism evidence="2 3">
    <name type="scientific">Actinoplanes utahensis</name>
    <dbReference type="NCBI Taxonomy" id="1869"/>
    <lineage>
        <taxon>Bacteria</taxon>
        <taxon>Bacillati</taxon>
        <taxon>Actinomycetota</taxon>
        <taxon>Actinomycetes</taxon>
        <taxon>Micromonosporales</taxon>
        <taxon>Micromonosporaceae</taxon>
        <taxon>Actinoplanes</taxon>
    </lineage>
</organism>
<dbReference type="AlphaFoldDB" id="A0A0A6USV6"/>
<dbReference type="STRING" id="1869.MB27_00850"/>
<dbReference type="Proteomes" id="UP000054537">
    <property type="component" value="Unassembled WGS sequence"/>
</dbReference>
<evidence type="ECO:0000313" key="2">
    <source>
        <dbReference type="EMBL" id="KHD79205.1"/>
    </source>
</evidence>
<accession>A0A0A6USV6</accession>
<name>A0A0A6USV6_ACTUT</name>
<dbReference type="EMBL" id="JRTT01000001">
    <property type="protein sequence ID" value="KHD79205.1"/>
    <property type="molecule type" value="Genomic_DNA"/>
</dbReference>
<evidence type="ECO:0008006" key="4">
    <source>
        <dbReference type="Google" id="ProtNLM"/>
    </source>
</evidence>
<keyword evidence="3" id="KW-1185">Reference proteome</keyword>
<evidence type="ECO:0000256" key="1">
    <source>
        <dbReference type="SAM" id="Phobius"/>
    </source>
</evidence>
<feature type="transmembrane region" description="Helical" evidence="1">
    <location>
        <begin position="92"/>
        <end position="110"/>
    </location>
</feature>
<keyword evidence="1" id="KW-0812">Transmembrane</keyword>
<keyword evidence="1" id="KW-1133">Transmembrane helix</keyword>
<feature type="transmembrane region" description="Helical" evidence="1">
    <location>
        <begin position="9"/>
        <end position="35"/>
    </location>
</feature>
<sequence>MDHAGVRKLILPVVVNLVLGVPAIVPLFLLWYGWASWSPTEFWQGLMEPSVNEEPLGWAMIAGPFVFGFGGIWLFVNWFVRSRRTMVPRLRYWSVCVAATLVPCLSLGSWDALH</sequence>
<keyword evidence="1" id="KW-0472">Membrane</keyword>
<comment type="caution">
    <text evidence="2">The sequence shown here is derived from an EMBL/GenBank/DDBJ whole genome shotgun (WGS) entry which is preliminary data.</text>
</comment>
<protein>
    <recommendedName>
        <fullName evidence="4">Integral membrane protein</fullName>
    </recommendedName>
</protein>
<gene>
    <name evidence="2" type="ORF">MB27_00850</name>
</gene>
<feature type="transmembrane region" description="Helical" evidence="1">
    <location>
        <begin position="55"/>
        <end position="80"/>
    </location>
</feature>
<reference evidence="2 3" key="1">
    <citation type="submission" date="2014-10" db="EMBL/GenBank/DDBJ databases">
        <title>Draft genome sequence of Actinoplanes utahensis NRRL 12052.</title>
        <authorList>
            <person name="Velasco-Bucheli B."/>
            <person name="del Cerro C."/>
            <person name="Hormigo D."/>
            <person name="Garcia J.L."/>
            <person name="Acebal C."/>
            <person name="Arroyo M."/>
            <person name="de la Mata I."/>
        </authorList>
    </citation>
    <scope>NUCLEOTIDE SEQUENCE [LARGE SCALE GENOMIC DNA]</scope>
    <source>
        <strain evidence="2 3">NRRL 12052</strain>
    </source>
</reference>
<proteinExistence type="predicted"/>
<dbReference type="eggNOG" id="ENOG5033YNY">
    <property type="taxonomic scope" value="Bacteria"/>
</dbReference>